<evidence type="ECO:0000256" key="1">
    <source>
        <dbReference type="PROSITE-ProRule" id="PRU00023"/>
    </source>
</evidence>
<dbReference type="AlphaFoldDB" id="A0A226EFY4"/>
<dbReference type="SUPFAM" id="SSF48403">
    <property type="entry name" value="Ankyrin repeat"/>
    <property type="match status" value="1"/>
</dbReference>
<name>A0A226EFY4_FOLCA</name>
<keyword evidence="4" id="KW-1185">Reference proteome</keyword>
<feature type="compositionally biased region" description="Polar residues" evidence="2">
    <location>
        <begin position="1058"/>
        <end position="1071"/>
    </location>
</feature>
<evidence type="ECO:0000313" key="4">
    <source>
        <dbReference type="Proteomes" id="UP000198287"/>
    </source>
</evidence>
<feature type="region of interest" description="Disordered" evidence="2">
    <location>
        <begin position="1057"/>
        <end position="1084"/>
    </location>
</feature>
<dbReference type="PROSITE" id="PS50088">
    <property type="entry name" value="ANK_REPEAT"/>
    <property type="match status" value="1"/>
</dbReference>
<feature type="region of interest" description="Disordered" evidence="2">
    <location>
        <begin position="1"/>
        <end position="51"/>
    </location>
</feature>
<feature type="region of interest" description="Disordered" evidence="2">
    <location>
        <begin position="572"/>
        <end position="608"/>
    </location>
</feature>
<dbReference type="Proteomes" id="UP000198287">
    <property type="component" value="Unassembled WGS sequence"/>
</dbReference>
<protein>
    <submittedName>
        <fullName evidence="3">Ankyrin-2</fullName>
    </submittedName>
</protein>
<dbReference type="Gene3D" id="1.25.40.20">
    <property type="entry name" value="Ankyrin repeat-containing domain"/>
    <property type="match status" value="1"/>
</dbReference>
<feature type="repeat" description="ANK" evidence="1">
    <location>
        <begin position="146"/>
        <end position="178"/>
    </location>
</feature>
<organism evidence="3 4">
    <name type="scientific">Folsomia candida</name>
    <name type="common">Springtail</name>
    <dbReference type="NCBI Taxonomy" id="158441"/>
    <lineage>
        <taxon>Eukaryota</taxon>
        <taxon>Metazoa</taxon>
        <taxon>Ecdysozoa</taxon>
        <taxon>Arthropoda</taxon>
        <taxon>Hexapoda</taxon>
        <taxon>Collembola</taxon>
        <taxon>Entomobryomorpha</taxon>
        <taxon>Isotomoidea</taxon>
        <taxon>Isotomidae</taxon>
        <taxon>Proisotominae</taxon>
        <taxon>Folsomia</taxon>
    </lineage>
</organism>
<evidence type="ECO:0000313" key="3">
    <source>
        <dbReference type="EMBL" id="OXA55964.1"/>
    </source>
</evidence>
<proteinExistence type="predicted"/>
<feature type="compositionally biased region" description="Basic and acidic residues" evidence="2">
    <location>
        <begin position="19"/>
        <end position="29"/>
    </location>
</feature>
<sequence>MARDRAKEKIQAQRKAKQERKVAKVEQRHQRATASGDRKKHHDQGQGRKIKADVSLFNSNKDSFGNSCLLKVAFNSDSTETTFCEFLENADSEDIDILLCANKAGVTLTHVISLRGWVTPLEKVIKTVKLHSDKSLGAVVNATTLDGMTPLMLASEGAFKDVCIILLSNGANPLAEDKTGYSALCRCLSNTCSSKITKRCLPPTITLIITAINNLEEENWDFEIYFSKIFQNVINPPSDASFTCERFYSLGRFVFLFILRCVERGPELFLKFKFFKKLCSAANKRLSQANYIYTICLTWFQVLVNAEDFANSWGEFVETFAKDGADFCLKMLIRFTTVVDAETSSKGTSFSKLQSKSSEAIENAGDDSLVFTDNPVPSYKNVALSALLPLIQLIDAIEMSHWFSKNFATISSCYRNMGHYSTGQSVDNSALSEDHLNKLNKKSALFHAIMNQDKWTVMYQEKNETTESWIQRDKKHKKKKQVPSLSSHRKTSKVVCFPFEILRPPMSNLQDKDSNEETEKEGKLINTKNSSAREERDVDKATKKIATITDTNVETTLQNPPDASAQSIKVATISPESNSRDIHKSPSNSDSNRPDLKFVKDKLGPDENEICSSITKPLEIVEEISPLPPPPLTLSRKQQQKLNQRGSRHVQATTTTHASNTEIIKKSDKKSNSTKLLAKKETLHQHIFKFDIKTENEVEFVTTHSTEWCTLLDADYLLSITPRNIFSLARDDPTLTSSGTRITPSLLSLGMLSIFSMQELKSKICDIHNNISNSRQKTKDRMFQAGWSTCCDAELWRCDRNYWKIHLVMCVSPDGLFVPVEDSFISKFYNLGYQTILFNEGDYSTFGKTHPLLLESSAASDDDYRYFTRRKILYNALSTEYLRSLEHNSVAFRNSTNTRPALLFTARKIYQFGLHHWEPSHFSKKYVYKSMSRISREEMWTDFHNTYPTVSPFCPEPAWTAFGHVTKSCSDLHTNDVYVPIIISKGANSSSSIVLQLELAFEAVYMSEFALWSGIYRQIPSLSKYEFVAGFKAEYKTYYDHISDGYVQTTLIGMHVQNGGSSSSPQATKGPSTKIKNKKNAKTPNENETEKLCVCCKAPMAKGGDVKNKDVAATPRTRKTSVYENAEKFRFFHYPRAHVTKGLFVDEKREVRYPSDLTDKLVQLDLNIVPFSETKQIKEKEFKINIPNLKIPLTSSTNLALSKLPENTHDFTSQSKTKAILRRTVAVQTVRRSRLVN</sequence>
<feature type="compositionally biased region" description="Basic and acidic residues" evidence="2">
    <location>
        <begin position="592"/>
        <end position="605"/>
    </location>
</feature>
<dbReference type="PROSITE" id="PS50297">
    <property type="entry name" value="ANK_REP_REGION"/>
    <property type="match status" value="1"/>
</dbReference>
<feature type="region of interest" description="Disordered" evidence="2">
    <location>
        <begin position="467"/>
        <end position="487"/>
    </location>
</feature>
<reference evidence="3 4" key="1">
    <citation type="submission" date="2015-12" db="EMBL/GenBank/DDBJ databases">
        <title>The genome of Folsomia candida.</title>
        <authorList>
            <person name="Faddeeva A."/>
            <person name="Derks M.F."/>
            <person name="Anvar Y."/>
            <person name="Smit S."/>
            <person name="Van Straalen N."/>
            <person name="Roelofs D."/>
        </authorList>
    </citation>
    <scope>NUCLEOTIDE SEQUENCE [LARGE SCALE GENOMIC DNA]</scope>
    <source>
        <strain evidence="3 4">VU population</strain>
        <tissue evidence="3">Whole body</tissue>
    </source>
</reference>
<accession>A0A226EFY4</accession>
<feature type="region of interest" description="Disordered" evidence="2">
    <location>
        <begin position="505"/>
        <end position="539"/>
    </location>
</feature>
<evidence type="ECO:0000256" key="2">
    <source>
        <dbReference type="SAM" id="MobiDB-lite"/>
    </source>
</evidence>
<dbReference type="InterPro" id="IPR036770">
    <property type="entry name" value="Ankyrin_rpt-contain_sf"/>
</dbReference>
<gene>
    <name evidence="3" type="ORF">Fcan01_09223</name>
</gene>
<dbReference type="InterPro" id="IPR002110">
    <property type="entry name" value="Ankyrin_rpt"/>
</dbReference>
<feature type="compositionally biased region" description="Basic and acidic residues" evidence="2">
    <location>
        <begin position="510"/>
        <end position="523"/>
    </location>
</feature>
<feature type="compositionally biased region" description="Basic residues" evidence="2">
    <location>
        <begin position="473"/>
        <end position="487"/>
    </location>
</feature>
<dbReference type="EMBL" id="LNIX01000004">
    <property type="protein sequence ID" value="OXA55964.1"/>
    <property type="molecule type" value="Genomic_DNA"/>
</dbReference>
<comment type="caution">
    <text evidence="3">The sequence shown here is derived from an EMBL/GenBank/DDBJ whole genome shotgun (WGS) entry which is preliminary data.</text>
</comment>
<keyword evidence="1" id="KW-0040">ANK repeat</keyword>
<dbReference type="Pfam" id="PF00023">
    <property type="entry name" value="Ank"/>
    <property type="match status" value="1"/>
</dbReference>
<dbReference type="OrthoDB" id="194358at2759"/>
<feature type="compositionally biased region" description="Basic and acidic residues" evidence="2">
    <location>
        <begin position="1"/>
        <end position="11"/>
    </location>
</feature>